<dbReference type="Proteomes" id="UP000285060">
    <property type="component" value="Unassembled WGS sequence"/>
</dbReference>
<dbReference type="AlphaFoldDB" id="A0A418ASC8"/>
<sequence>MVVGCVWLLDKALRSMAATMMAGTLFSANLQLLTIEQGYFDASVKEKPLLHLWSLGVEEQFYIFWPLFVSIISRLSFRSALGCQLIVVVASFVCNILFLGFHGENKYSFYFPLSRFWQMAIGGLLAYVELPTLSGPSKLSSAALVPLPFAYWFLLPTLGTACVIFTGPLPVINQYVLGNAVSLLYPRADLRPVYVQPYAMIVLSEVLSLATLYLVENNLRRRKAAWVVLVLFVLMVAVGVTAAVVFKMTATFSVKSKELASYARPHEHSAVDSVVRNWSQPPRTSNPTGTKLHSAAGDWNPWRSTHHAGDLALIEEVKPKVLFIVTNWVKFLRAGGLQDNGSSPPCCAPGYVDSCPNQSRKDVDTLVTLFEQEISAFVVSGIKVFVATVNPAGSEYHHSNILNGNAVEACIRELVEKAIRNANATLVAFSENQCVDDVCHVVSMKEGEPVFKDNDHLRPYFARNYLTSVDQVVQAAWE</sequence>
<feature type="transmembrane region" description="Helical" evidence="1">
    <location>
        <begin position="193"/>
        <end position="214"/>
    </location>
</feature>
<dbReference type="PANTHER" id="PTHR23028">
    <property type="entry name" value="ACETYLTRANSFERASE"/>
    <property type="match status" value="1"/>
</dbReference>
<organism evidence="2 3">
    <name type="scientific">Aphanomyces invadans</name>
    <dbReference type="NCBI Taxonomy" id="157072"/>
    <lineage>
        <taxon>Eukaryota</taxon>
        <taxon>Sar</taxon>
        <taxon>Stramenopiles</taxon>
        <taxon>Oomycota</taxon>
        <taxon>Saprolegniomycetes</taxon>
        <taxon>Saprolegniales</taxon>
        <taxon>Verrucalvaceae</taxon>
        <taxon>Aphanomyces</taxon>
    </lineage>
</organism>
<feature type="transmembrane region" description="Helical" evidence="1">
    <location>
        <begin position="107"/>
        <end position="128"/>
    </location>
</feature>
<name>A0A418ASC8_9STRA</name>
<keyword evidence="1" id="KW-1133">Transmembrane helix</keyword>
<keyword evidence="1" id="KW-0472">Membrane</keyword>
<dbReference type="VEuPathDB" id="FungiDB:H310_12237"/>
<evidence type="ECO:0000313" key="3">
    <source>
        <dbReference type="Proteomes" id="UP000285060"/>
    </source>
</evidence>
<comment type="caution">
    <text evidence="2">The sequence shown here is derived from an EMBL/GenBank/DDBJ whole genome shotgun (WGS) entry which is preliminary data.</text>
</comment>
<accession>A0A418ASC8</accession>
<keyword evidence="3" id="KW-1185">Reference proteome</keyword>
<feature type="transmembrane region" description="Helical" evidence="1">
    <location>
        <begin position="81"/>
        <end position="101"/>
    </location>
</feature>
<keyword evidence="1" id="KW-0812">Transmembrane</keyword>
<proteinExistence type="predicted"/>
<feature type="transmembrane region" description="Helical" evidence="1">
    <location>
        <begin position="226"/>
        <end position="246"/>
    </location>
</feature>
<feature type="transmembrane region" description="Helical" evidence="1">
    <location>
        <begin position="51"/>
        <end position="69"/>
    </location>
</feature>
<reference evidence="2 3" key="1">
    <citation type="submission" date="2018-08" db="EMBL/GenBank/DDBJ databases">
        <title>Aphanomyces genome sequencing and annotation.</title>
        <authorList>
            <person name="Minardi D."/>
            <person name="Oidtmann B."/>
            <person name="Van Der Giezen M."/>
            <person name="Studholme D.J."/>
        </authorList>
    </citation>
    <scope>NUCLEOTIDE SEQUENCE [LARGE SCALE GENOMIC DNA]</scope>
    <source>
        <strain evidence="2 3">NJM0002</strain>
    </source>
</reference>
<evidence type="ECO:0000256" key="1">
    <source>
        <dbReference type="SAM" id="Phobius"/>
    </source>
</evidence>
<dbReference type="GO" id="GO:0016020">
    <property type="term" value="C:membrane"/>
    <property type="evidence" value="ECO:0007669"/>
    <property type="project" value="TreeGrafter"/>
</dbReference>
<evidence type="ECO:0000313" key="2">
    <source>
        <dbReference type="EMBL" id="RHY28237.1"/>
    </source>
</evidence>
<dbReference type="PANTHER" id="PTHR23028:SF53">
    <property type="entry name" value="ACYL_TRANSF_3 DOMAIN-CONTAINING PROTEIN"/>
    <property type="match status" value="1"/>
</dbReference>
<dbReference type="EMBL" id="QUSY01000620">
    <property type="protein sequence ID" value="RHY28237.1"/>
    <property type="molecule type" value="Genomic_DNA"/>
</dbReference>
<gene>
    <name evidence="2" type="ORF">DYB32_006120</name>
</gene>
<dbReference type="GO" id="GO:0000271">
    <property type="term" value="P:polysaccharide biosynthetic process"/>
    <property type="evidence" value="ECO:0007669"/>
    <property type="project" value="TreeGrafter"/>
</dbReference>
<feature type="transmembrane region" description="Helical" evidence="1">
    <location>
        <begin position="149"/>
        <end position="173"/>
    </location>
</feature>
<evidence type="ECO:0008006" key="4">
    <source>
        <dbReference type="Google" id="ProtNLM"/>
    </source>
</evidence>
<protein>
    <recommendedName>
        <fullName evidence="4">SGNH domain-containing protein</fullName>
    </recommendedName>
</protein>
<dbReference type="InterPro" id="IPR050879">
    <property type="entry name" value="Acyltransferase_3"/>
</dbReference>